<keyword evidence="5" id="KW-0479">Metal-binding</keyword>
<dbReference type="Gene3D" id="2.170.150.20">
    <property type="entry name" value="Peptide methionine sulfoxide reductase"/>
    <property type="match status" value="1"/>
</dbReference>
<accession>A0AAN9VLN2</accession>
<feature type="region of interest" description="Disordered" evidence="13">
    <location>
        <begin position="1"/>
        <end position="46"/>
    </location>
</feature>
<protein>
    <recommendedName>
        <fullName evidence="4">Protein cereblon</fullName>
    </recommendedName>
    <alternativeName>
        <fullName evidence="10">Protein ohgata</fullName>
    </alternativeName>
</protein>
<evidence type="ECO:0000256" key="12">
    <source>
        <dbReference type="ARBA" id="ARBA00046796"/>
    </source>
</evidence>
<evidence type="ECO:0000256" key="3">
    <source>
        <dbReference type="ARBA" id="ARBA00005293"/>
    </source>
</evidence>
<dbReference type="InterPro" id="IPR004910">
    <property type="entry name" value="Yippee/Mis18/Cereblon"/>
</dbReference>
<dbReference type="InterPro" id="IPR046336">
    <property type="entry name" value="Lon_prtase_N_sf"/>
</dbReference>
<dbReference type="GO" id="GO:0005634">
    <property type="term" value="C:nucleus"/>
    <property type="evidence" value="ECO:0007669"/>
    <property type="project" value="UniProtKB-SubCell"/>
</dbReference>
<comment type="subcellular location">
    <subcellularLocation>
        <location evidence="1">Nucleus</location>
    </subcellularLocation>
</comment>
<evidence type="ECO:0000256" key="4">
    <source>
        <dbReference type="ARBA" id="ARBA00014394"/>
    </source>
</evidence>
<dbReference type="SMART" id="SM00464">
    <property type="entry name" value="LON"/>
    <property type="match status" value="1"/>
</dbReference>
<keyword evidence="6" id="KW-0833">Ubl conjugation pathway</keyword>
<comment type="caution">
    <text evidence="16">The sequence shown here is derived from an EMBL/GenBank/DDBJ whole genome shotgun (WGS) entry which is preliminary data.</text>
</comment>
<dbReference type="InterPro" id="IPR015947">
    <property type="entry name" value="PUA-like_sf"/>
</dbReference>
<dbReference type="Pfam" id="PF02190">
    <property type="entry name" value="LON_substr_bdg"/>
    <property type="match status" value="1"/>
</dbReference>
<dbReference type="GO" id="GO:0046872">
    <property type="term" value="F:metal ion binding"/>
    <property type="evidence" value="ECO:0007669"/>
    <property type="project" value="UniProtKB-KW"/>
</dbReference>
<feature type="domain" description="CULT" evidence="15">
    <location>
        <begin position="303"/>
        <end position="411"/>
    </location>
</feature>
<dbReference type="InterPro" id="IPR034750">
    <property type="entry name" value="CULT"/>
</dbReference>
<reference evidence="16 17" key="1">
    <citation type="submission" date="2024-03" db="EMBL/GenBank/DDBJ databases">
        <title>The genome assembly and annotation of the cricket Gryllus longicercus Weissman &amp; Gray.</title>
        <authorList>
            <person name="Szrajer S."/>
            <person name="Gray D."/>
            <person name="Ylla G."/>
        </authorList>
    </citation>
    <scope>NUCLEOTIDE SEQUENCE [LARGE SCALE GENOMIC DNA]</scope>
    <source>
        <strain evidence="16">DAG 2021-001</strain>
        <tissue evidence="16">Whole body minus gut</tissue>
    </source>
</reference>
<dbReference type="AlphaFoldDB" id="A0AAN9VLN2"/>
<feature type="domain" description="Lon N-terminal" evidence="14">
    <location>
        <begin position="80"/>
        <end position="304"/>
    </location>
</feature>
<evidence type="ECO:0000256" key="1">
    <source>
        <dbReference type="ARBA" id="ARBA00004123"/>
    </source>
</evidence>
<feature type="compositionally biased region" description="Acidic residues" evidence="13">
    <location>
        <begin position="21"/>
        <end position="31"/>
    </location>
</feature>
<proteinExistence type="inferred from homology"/>
<comment type="similarity">
    <text evidence="3">Belongs to the CRBN family.</text>
</comment>
<evidence type="ECO:0000259" key="14">
    <source>
        <dbReference type="PROSITE" id="PS51787"/>
    </source>
</evidence>
<dbReference type="Proteomes" id="UP001378592">
    <property type="component" value="Unassembled WGS sequence"/>
</dbReference>
<dbReference type="CDD" id="cd15777">
    <property type="entry name" value="CRBN_C_like"/>
    <property type="match status" value="1"/>
</dbReference>
<evidence type="ECO:0000256" key="7">
    <source>
        <dbReference type="ARBA" id="ARBA00022833"/>
    </source>
</evidence>
<comment type="function">
    <text evidence="11">Substrate recognition component of a DCX (DDB1-CUL4-X-box) E3 protein ligase complex that mediates the ubiquitination and subsequent proteasomal degradation of target proteins. Has an essential role in mediating growth by negatively regulating insulin signaling. It also has a role in maintaining presynaptic function in the neuromuscular junction synapses of third-instar larvae.</text>
</comment>
<dbReference type="Gene3D" id="1.20.58.1480">
    <property type="match status" value="1"/>
</dbReference>
<keyword evidence="9" id="KW-0539">Nucleus</keyword>
<dbReference type="EMBL" id="JAZDUA010000209">
    <property type="protein sequence ID" value="KAK7864185.1"/>
    <property type="molecule type" value="Genomic_DNA"/>
</dbReference>
<evidence type="ECO:0000256" key="10">
    <source>
        <dbReference type="ARBA" id="ARBA00030079"/>
    </source>
</evidence>
<dbReference type="InterPro" id="IPR003111">
    <property type="entry name" value="Lon_prtase_N"/>
</dbReference>
<evidence type="ECO:0000256" key="5">
    <source>
        <dbReference type="ARBA" id="ARBA00022723"/>
    </source>
</evidence>
<evidence type="ECO:0000256" key="11">
    <source>
        <dbReference type="ARBA" id="ARBA00046075"/>
    </source>
</evidence>
<comment type="pathway">
    <text evidence="2">Protein modification; protein ubiquitination.</text>
</comment>
<dbReference type="PANTHER" id="PTHR46732">
    <property type="entry name" value="ATP-DEPENDENT PROTEASE LA (LON) DOMAIN PROTEIN"/>
    <property type="match status" value="1"/>
</dbReference>
<evidence type="ECO:0000256" key="9">
    <source>
        <dbReference type="ARBA" id="ARBA00023242"/>
    </source>
</evidence>
<gene>
    <name evidence="16" type="ORF">R5R35_004098</name>
</gene>
<comment type="subunit">
    <text evidence="12">Likely a component of a DCX (DDB1-CUL4-X-box) protein ligase complex. May interact with pic/DDB1.</text>
</comment>
<evidence type="ECO:0000259" key="15">
    <source>
        <dbReference type="PROSITE" id="PS51788"/>
    </source>
</evidence>
<dbReference type="PANTHER" id="PTHR46732:SF8">
    <property type="entry name" value="ATP-DEPENDENT PROTEASE LA (LON) DOMAIN PROTEIN"/>
    <property type="match status" value="1"/>
</dbReference>
<evidence type="ECO:0000256" key="2">
    <source>
        <dbReference type="ARBA" id="ARBA00004906"/>
    </source>
</evidence>
<evidence type="ECO:0000256" key="13">
    <source>
        <dbReference type="SAM" id="MobiDB-lite"/>
    </source>
</evidence>
<organism evidence="16 17">
    <name type="scientific">Gryllus longicercus</name>
    <dbReference type="NCBI Taxonomy" id="2509291"/>
    <lineage>
        <taxon>Eukaryota</taxon>
        <taxon>Metazoa</taxon>
        <taxon>Ecdysozoa</taxon>
        <taxon>Arthropoda</taxon>
        <taxon>Hexapoda</taxon>
        <taxon>Insecta</taxon>
        <taxon>Pterygota</taxon>
        <taxon>Neoptera</taxon>
        <taxon>Polyneoptera</taxon>
        <taxon>Orthoptera</taxon>
        <taxon>Ensifera</taxon>
        <taxon>Gryllidea</taxon>
        <taxon>Grylloidea</taxon>
        <taxon>Gryllidae</taxon>
        <taxon>Gryllinae</taxon>
        <taxon>Gryllus</taxon>
    </lineage>
</organism>
<sequence>MEGDVDGTGSDAADTVTYDNMSDEDAVDDAMNEGNSSDEDRNVQHHTFDRALPVKHTYLGMNLEELRGRTFLDDDSYQTIPLLPEPGVVLVPGQTLPLTVFYPPTISMLRRTITTDHTFGVVCVRYATSHPPILADIGTTAEIYAFQDEEETAGFKIKAIGRQRFKIVETQRQIDGNVSAKVRILPEIILGDPLAGASFSSCDKYSKSAKKLKNLENREAVVTRWPSWVYSQFQTQKLMKKLIHLLRHMKIGNPNASFPTDPVELSFWVAQSVPLRDEQKLDLLRIDCAVQRLRWELSVLERCRILCCQKCSSKIAYQRDIFSMSVEGPQGTYVNSGGYLHETVTVYKAKGLRCVSDEPSTEYSWFPGYAWTITECRHCQTHMGWLFTSTQPELRPAKFWGLCRRSLAPKLETGENAEFKPVM</sequence>
<dbReference type="Gene3D" id="2.30.130.40">
    <property type="entry name" value="LON domain-like"/>
    <property type="match status" value="1"/>
</dbReference>
<evidence type="ECO:0000313" key="17">
    <source>
        <dbReference type="Proteomes" id="UP001378592"/>
    </source>
</evidence>
<dbReference type="PROSITE" id="PS51787">
    <property type="entry name" value="LON_N"/>
    <property type="match status" value="1"/>
</dbReference>
<keyword evidence="7" id="KW-0862">Zinc</keyword>
<dbReference type="SUPFAM" id="SSF88697">
    <property type="entry name" value="PUA domain-like"/>
    <property type="match status" value="1"/>
</dbReference>
<keyword evidence="8" id="KW-0832">Ubl conjugation</keyword>
<evidence type="ECO:0000256" key="8">
    <source>
        <dbReference type="ARBA" id="ARBA00022843"/>
    </source>
</evidence>
<dbReference type="FunFam" id="2.170.150.20:FF:000005">
    <property type="entry name" value="Blast:Protein cereblon homolog"/>
    <property type="match status" value="1"/>
</dbReference>
<keyword evidence="17" id="KW-1185">Reference proteome</keyword>
<evidence type="ECO:0000313" key="16">
    <source>
        <dbReference type="EMBL" id="KAK7864185.1"/>
    </source>
</evidence>
<dbReference type="Pfam" id="PF03226">
    <property type="entry name" value="Yippee-Mis18"/>
    <property type="match status" value="1"/>
</dbReference>
<name>A0AAN9VLN2_9ORTH</name>
<evidence type="ECO:0000256" key="6">
    <source>
        <dbReference type="ARBA" id="ARBA00022786"/>
    </source>
</evidence>
<dbReference type="PROSITE" id="PS51788">
    <property type="entry name" value="CULT"/>
    <property type="match status" value="1"/>
</dbReference>